<dbReference type="AlphaFoldDB" id="Q32062"/>
<keyword evidence="1" id="KW-0934">Plastid</keyword>
<sequence>MWDDRLGTHSRGAARLGRLVGMAVCIANCHISTNLSSFNPLRVYIPIKVCNLILFSSHT</sequence>
<proteinExistence type="predicted"/>
<accession>Q32062</accession>
<geneLocation type="chloroplast" evidence="1"/>
<protein>
    <submittedName>
        <fullName evidence="1">ORF59</fullName>
    </submittedName>
</protein>
<reference evidence="1" key="1">
    <citation type="journal article" date="1996" name="Plant Physiol.">
        <title>Nucleotide Sequences of the Chloroplast trnS-GCU and ycf12 Genes (Accession No. U40346) of Chlamydomonas reinhardtii (PGR95-117).</title>
        <authorList>
            <person name="Khrebtukova I."/>
            <person name="Spreitzer R.J."/>
        </authorList>
    </citation>
    <scope>NUCLEOTIDE SEQUENCE</scope>
    <source>
        <strain evidence="1">2137 mt+</strain>
    </source>
</reference>
<organism evidence="1">
    <name type="scientific">Chlamydomonas reinhardtii</name>
    <name type="common">Chlamydomonas smithii</name>
    <dbReference type="NCBI Taxonomy" id="3055"/>
    <lineage>
        <taxon>Eukaryota</taxon>
        <taxon>Viridiplantae</taxon>
        <taxon>Chlorophyta</taxon>
        <taxon>core chlorophytes</taxon>
        <taxon>Chlorophyceae</taxon>
        <taxon>CS clade</taxon>
        <taxon>Chlamydomonadales</taxon>
        <taxon>Chlamydomonadaceae</taxon>
        <taxon>Chlamydomonas</taxon>
    </lineage>
</organism>
<dbReference type="PIR" id="T08021">
    <property type="entry name" value="T08021"/>
</dbReference>
<dbReference type="EMBL" id="U40346">
    <property type="protein sequence ID" value="AAA91174.1"/>
    <property type="molecule type" value="Genomic_DNA"/>
</dbReference>
<evidence type="ECO:0000313" key="1">
    <source>
        <dbReference type="EMBL" id="AAA91174.1"/>
    </source>
</evidence>
<name>Q32062_CHLRE</name>
<keyword evidence="1" id="KW-0150">Chloroplast</keyword>